<keyword evidence="2" id="KW-0472">Membrane</keyword>
<dbReference type="PANTHER" id="PTHR30576">
    <property type="entry name" value="COLANIC BIOSYNTHESIS UDP-GLUCOSE LIPID CARRIER TRANSFERASE"/>
    <property type="match status" value="1"/>
</dbReference>
<feature type="transmembrane region" description="Helical" evidence="2">
    <location>
        <begin position="26"/>
        <end position="52"/>
    </location>
</feature>
<keyword evidence="5" id="KW-1185">Reference proteome</keyword>
<keyword evidence="2" id="KW-1133">Transmembrane helix</keyword>
<comment type="similarity">
    <text evidence="1">Belongs to the bacterial sugar transferase family.</text>
</comment>
<evidence type="ECO:0000259" key="3">
    <source>
        <dbReference type="Pfam" id="PF02397"/>
    </source>
</evidence>
<dbReference type="PANTHER" id="PTHR30576:SF20">
    <property type="entry name" value="QUINOVOSAMINEPHOSPHOTRANSFERAE-RELATED"/>
    <property type="match status" value="1"/>
</dbReference>
<keyword evidence="4" id="KW-0808">Transferase</keyword>
<dbReference type="GO" id="GO:0016780">
    <property type="term" value="F:phosphotransferase activity, for other substituted phosphate groups"/>
    <property type="evidence" value="ECO:0007669"/>
    <property type="project" value="TreeGrafter"/>
</dbReference>
<feature type="domain" description="Bacterial sugar transferase" evidence="3">
    <location>
        <begin position="24"/>
        <end position="216"/>
    </location>
</feature>
<dbReference type="AlphaFoldDB" id="A0A934WPB0"/>
<dbReference type="EMBL" id="JAEQMG010000040">
    <property type="protein sequence ID" value="MBK6087591.1"/>
    <property type="molecule type" value="Genomic_DNA"/>
</dbReference>
<organism evidence="4 5">
    <name type="scientific">Ruminococcus difficilis</name>
    <dbReference type="NCBI Taxonomy" id="2763069"/>
    <lineage>
        <taxon>Bacteria</taxon>
        <taxon>Bacillati</taxon>
        <taxon>Bacillota</taxon>
        <taxon>Clostridia</taxon>
        <taxon>Eubacteriales</taxon>
        <taxon>Oscillospiraceae</taxon>
        <taxon>Ruminococcus</taxon>
    </lineage>
</organism>
<keyword evidence="2" id="KW-0812">Transmembrane</keyword>
<evidence type="ECO:0000256" key="2">
    <source>
        <dbReference type="SAM" id="Phobius"/>
    </source>
</evidence>
<evidence type="ECO:0000313" key="4">
    <source>
        <dbReference type="EMBL" id="MBK6087591.1"/>
    </source>
</evidence>
<dbReference type="InterPro" id="IPR003362">
    <property type="entry name" value="Bact_transf"/>
</dbReference>
<sequence>MENNKQSKTYPKPKYDGFYNKVIKRIIGLLIAGIALLILWPFYLIIALAIAIEDGFPVIYRAQRGGYKGKTFRISKFRTMVKNADKIGGGTTALNDPRITKVGNFLRKTKLDEIPQIWQVFIGKMSFVGPRPELMQYVNQYEGEEKDILKVRPGITDYSSVEFINLDEIVGGDNADEMYEKYVLKKKNALRIKYAHTVSFKTDTYILFKTVFEVIKKAFRFVFKKPSKETTAASNN</sequence>
<name>A0A934WPB0_9FIRM</name>
<protein>
    <submittedName>
        <fullName evidence="4">Sugar transferase</fullName>
    </submittedName>
</protein>
<gene>
    <name evidence="4" type="ORF">JKK62_02820</name>
</gene>
<comment type="caution">
    <text evidence="4">The sequence shown here is derived from an EMBL/GenBank/DDBJ whole genome shotgun (WGS) entry which is preliminary data.</text>
</comment>
<proteinExistence type="inferred from homology"/>
<accession>A0A934WPB0</accession>
<evidence type="ECO:0000256" key="1">
    <source>
        <dbReference type="ARBA" id="ARBA00006464"/>
    </source>
</evidence>
<dbReference type="Pfam" id="PF02397">
    <property type="entry name" value="Bac_transf"/>
    <property type="match status" value="1"/>
</dbReference>
<evidence type="ECO:0000313" key="5">
    <source>
        <dbReference type="Proteomes" id="UP000633365"/>
    </source>
</evidence>
<dbReference type="Proteomes" id="UP000633365">
    <property type="component" value="Unassembled WGS sequence"/>
</dbReference>
<reference evidence="4" key="1">
    <citation type="submission" date="2021-01" db="EMBL/GenBank/DDBJ databases">
        <title>Genome public.</title>
        <authorList>
            <person name="Liu C."/>
            <person name="Sun Q."/>
        </authorList>
    </citation>
    <scope>NUCLEOTIDE SEQUENCE</scope>
    <source>
        <strain evidence="4">M6</strain>
    </source>
</reference>